<dbReference type="AlphaFoldDB" id="A0AAW0FI03"/>
<keyword evidence="7" id="KW-0234">DNA repair</keyword>
<dbReference type="PANTHER" id="PTHR15271:SF4">
    <property type="entry name" value="CHROMATIN ASSEMBLY FACTOR 1 SUBUNIT B"/>
    <property type="match status" value="1"/>
</dbReference>
<evidence type="ECO:0000256" key="8">
    <source>
        <dbReference type="ARBA" id="ARBA00023242"/>
    </source>
</evidence>
<name>A0AAW0FI03_9APHY</name>
<feature type="region of interest" description="Disordered" evidence="10">
    <location>
        <begin position="727"/>
        <end position="781"/>
    </location>
</feature>
<feature type="domain" description="CAF1B/HIR1 beta-propeller" evidence="11">
    <location>
        <begin position="1"/>
        <end position="248"/>
    </location>
</feature>
<dbReference type="PROSITE" id="PS50082">
    <property type="entry name" value="WD_REPEATS_2"/>
    <property type="match status" value="3"/>
</dbReference>
<feature type="compositionally biased region" description="Low complexity" evidence="10">
    <location>
        <begin position="303"/>
        <end position="319"/>
    </location>
</feature>
<evidence type="ECO:0000256" key="10">
    <source>
        <dbReference type="SAM" id="MobiDB-lite"/>
    </source>
</evidence>
<dbReference type="InterPro" id="IPR045145">
    <property type="entry name" value="PTHR15271"/>
</dbReference>
<evidence type="ECO:0000259" key="11">
    <source>
        <dbReference type="Pfam" id="PF24105"/>
    </source>
</evidence>
<dbReference type="PROSITE" id="PS50294">
    <property type="entry name" value="WD_REPEATS_REGION"/>
    <property type="match status" value="1"/>
</dbReference>
<feature type="region of interest" description="Disordered" evidence="10">
    <location>
        <begin position="413"/>
        <end position="436"/>
    </location>
</feature>
<dbReference type="InterPro" id="IPR015943">
    <property type="entry name" value="WD40/YVTN_repeat-like_dom_sf"/>
</dbReference>
<feature type="domain" description="CAF1B/HIR1 beta-propeller" evidence="11">
    <location>
        <begin position="586"/>
        <end position="657"/>
    </location>
</feature>
<keyword evidence="13" id="KW-1185">Reference proteome</keyword>
<evidence type="ECO:0000256" key="2">
    <source>
        <dbReference type="ARBA" id="ARBA00007306"/>
    </source>
</evidence>
<dbReference type="Gene3D" id="2.130.10.10">
    <property type="entry name" value="YVTN repeat-like/Quinoprotein amine dehydrogenase"/>
    <property type="match status" value="2"/>
</dbReference>
<feature type="compositionally biased region" description="Low complexity" evidence="10">
    <location>
        <begin position="272"/>
        <end position="284"/>
    </location>
</feature>
<evidence type="ECO:0000256" key="5">
    <source>
        <dbReference type="ARBA" id="ARBA00022763"/>
    </source>
</evidence>
<feature type="region of interest" description="Disordered" evidence="10">
    <location>
        <begin position="246"/>
        <end position="361"/>
    </location>
</feature>
<dbReference type="GO" id="GO:0006281">
    <property type="term" value="P:DNA repair"/>
    <property type="evidence" value="ECO:0007669"/>
    <property type="project" value="UniProtKB-KW"/>
</dbReference>
<dbReference type="Pfam" id="PF24105">
    <property type="entry name" value="Beta-prop_CAF1B_HIR1"/>
    <property type="match status" value="2"/>
</dbReference>
<accession>A0AAW0FI03</accession>
<feature type="repeat" description="WD" evidence="9">
    <location>
        <begin position="92"/>
        <end position="133"/>
    </location>
</feature>
<dbReference type="EMBL" id="JASBNA010000050">
    <property type="protein sequence ID" value="KAK7680396.1"/>
    <property type="molecule type" value="Genomic_DNA"/>
</dbReference>
<reference evidence="12 13" key="1">
    <citation type="submission" date="2022-09" db="EMBL/GenBank/DDBJ databases">
        <authorList>
            <person name="Palmer J.M."/>
        </authorList>
    </citation>
    <scope>NUCLEOTIDE SEQUENCE [LARGE SCALE GENOMIC DNA]</scope>
    <source>
        <strain evidence="12 13">DSM 7382</strain>
    </source>
</reference>
<protein>
    <recommendedName>
        <fullName evidence="11">CAF1B/HIR1 beta-propeller domain-containing protein</fullName>
    </recommendedName>
</protein>
<organism evidence="12 13">
    <name type="scientific">Cerrena zonata</name>
    <dbReference type="NCBI Taxonomy" id="2478898"/>
    <lineage>
        <taxon>Eukaryota</taxon>
        <taxon>Fungi</taxon>
        <taxon>Dikarya</taxon>
        <taxon>Basidiomycota</taxon>
        <taxon>Agaricomycotina</taxon>
        <taxon>Agaricomycetes</taxon>
        <taxon>Polyporales</taxon>
        <taxon>Cerrenaceae</taxon>
        <taxon>Cerrena</taxon>
    </lineage>
</organism>
<feature type="repeat" description="WD" evidence="9">
    <location>
        <begin position="156"/>
        <end position="197"/>
    </location>
</feature>
<dbReference type="GO" id="GO:0033186">
    <property type="term" value="C:CAF-1 complex"/>
    <property type="evidence" value="ECO:0007669"/>
    <property type="project" value="TreeGrafter"/>
</dbReference>
<keyword evidence="6" id="KW-0156">Chromatin regulator</keyword>
<evidence type="ECO:0000256" key="7">
    <source>
        <dbReference type="ARBA" id="ARBA00023204"/>
    </source>
</evidence>
<evidence type="ECO:0000256" key="6">
    <source>
        <dbReference type="ARBA" id="ARBA00022853"/>
    </source>
</evidence>
<comment type="caution">
    <text evidence="12">The sequence shown here is derived from an EMBL/GenBank/DDBJ whole genome shotgun (WGS) entry which is preliminary data.</text>
</comment>
<sequence length="781" mass="84510">MRVRTLEIRWHDSKPISTCDFQPAPFKKARPTQEKNFASQSYKLATGGEDNHVRLWLVHPNILPQSMVESASVAGADTPVPRPPRVEYLATLSRHSAAVNVVRWNPAGDLIASAGDDGMVIIWALTTSPHTTTYGSDLTPEEMQYEKEHWKPRTTFRCTTMQVYDLAWSPTGEYIIAGSTDNCARIFTANEGKCVHEIAEHNHFVQGVAWDPLNEYVATQSSDRSMHVYSIAQKNGNLEVHAVGKNTKMAHRSSRAPSAHGRPRMTRRESTTSETESVVTNMSEQNRDTKEENYSSSFQLGNPLLTPTASVPSTPSSTMFPPPPFERSHSRRSSFSGSNAANSPSTHARYARSPSPMPALPAIRMPPNNAFNSVKLYGDESFTNFFRRLTFSPDGGLLLTPAGQFEDPSIHPASARVAEEQPSRGRKGAPAAVQDEASNTSATSCVYIYSRANFARPPIARLPGHKKPSVAVKFSPILYELRLGLSGFEQRETKAITVERGSDKTVSVDLAGPSPSLLATHTPESVTPLSPLKLPIPSTSSGAIVAPSPRIAVPPSPALSATDSLRPPTPLQSKPATPANAPVPNATSSVFALPYRMLYAVATMDTVTIYDTQQSSPVCLLTKLHYDEFTDMTWSPDGQCLMLSSRDGYCTIVVFDEILATHHTQQQTLQLQSIAHHHSVPLTSSAVATPMSTPSITTSSLPTIVSPAVTPVVPAKRERIIEPPLTPAASVASMDENPLGGLSTSSSLADLSGAPGTDDESREPPKKKRRAALTKVGDLGS</sequence>
<evidence type="ECO:0000256" key="9">
    <source>
        <dbReference type="PROSITE-ProRule" id="PRU00221"/>
    </source>
</evidence>
<dbReference type="InterPro" id="IPR055410">
    <property type="entry name" value="Beta-prop_CAF1B_HIR1"/>
</dbReference>
<keyword evidence="3 9" id="KW-0853">WD repeat</keyword>
<dbReference type="GO" id="GO:0005634">
    <property type="term" value="C:nucleus"/>
    <property type="evidence" value="ECO:0007669"/>
    <property type="project" value="UniProtKB-SubCell"/>
</dbReference>
<feature type="repeat" description="WD" evidence="9">
    <location>
        <begin position="198"/>
        <end position="231"/>
    </location>
</feature>
<evidence type="ECO:0000256" key="3">
    <source>
        <dbReference type="ARBA" id="ARBA00022574"/>
    </source>
</evidence>
<keyword evidence="4" id="KW-0677">Repeat</keyword>
<dbReference type="PANTHER" id="PTHR15271">
    <property type="entry name" value="CHROMATIN ASSEMBLY FACTOR 1 SUBUNIT B"/>
    <property type="match status" value="1"/>
</dbReference>
<keyword evidence="8" id="KW-0539">Nucleus</keyword>
<keyword evidence="5" id="KW-0227">DNA damage</keyword>
<feature type="region of interest" description="Disordered" evidence="10">
    <location>
        <begin position="555"/>
        <end position="583"/>
    </location>
</feature>
<gene>
    <name evidence="12" type="ORF">QCA50_016636</name>
</gene>
<dbReference type="InterPro" id="IPR001680">
    <property type="entry name" value="WD40_rpt"/>
</dbReference>
<comment type="similarity">
    <text evidence="2">Belongs to the WD repeat HIR1 family.</text>
</comment>
<evidence type="ECO:0000313" key="12">
    <source>
        <dbReference type="EMBL" id="KAK7680396.1"/>
    </source>
</evidence>
<dbReference type="SMART" id="SM00320">
    <property type="entry name" value="WD40"/>
    <property type="match status" value="5"/>
</dbReference>
<dbReference type="Proteomes" id="UP001385951">
    <property type="component" value="Unassembled WGS sequence"/>
</dbReference>
<evidence type="ECO:0000313" key="13">
    <source>
        <dbReference type="Proteomes" id="UP001385951"/>
    </source>
</evidence>
<dbReference type="SUPFAM" id="SSF50978">
    <property type="entry name" value="WD40 repeat-like"/>
    <property type="match status" value="1"/>
</dbReference>
<dbReference type="GO" id="GO:0006334">
    <property type="term" value="P:nucleosome assembly"/>
    <property type="evidence" value="ECO:0007669"/>
    <property type="project" value="TreeGrafter"/>
</dbReference>
<evidence type="ECO:0000256" key="1">
    <source>
        <dbReference type="ARBA" id="ARBA00004123"/>
    </source>
</evidence>
<evidence type="ECO:0000256" key="4">
    <source>
        <dbReference type="ARBA" id="ARBA00022737"/>
    </source>
</evidence>
<comment type="subcellular location">
    <subcellularLocation>
        <location evidence="1">Nucleus</location>
    </subcellularLocation>
</comment>
<proteinExistence type="inferred from homology"/>
<feature type="compositionally biased region" description="Low complexity" evidence="10">
    <location>
        <begin position="333"/>
        <end position="345"/>
    </location>
</feature>
<dbReference type="GO" id="GO:0006335">
    <property type="term" value="P:DNA replication-dependent chromatin assembly"/>
    <property type="evidence" value="ECO:0007669"/>
    <property type="project" value="InterPro"/>
</dbReference>
<dbReference type="InterPro" id="IPR036322">
    <property type="entry name" value="WD40_repeat_dom_sf"/>
</dbReference>